<sequence>MHNYLTSVYEEGDSRSTLLTMVQALNHAKHGVDIVSGTQFKESAGGGILAQVWVPVEHGDVPFLSTCEQPYLLDQMLAGYCEVSRTFTFAARETPGSFPGLPGRVFISKMPEWTSNVLYYRKPEY</sequence>
<dbReference type="Proteomes" id="UP001234297">
    <property type="component" value="Chromosome 4"/>
</dbReference>
<comment type="caution">
    <text evidence="1">The sequence shown here is derived from an EMBL/GenBank/DDBJ whole genome shotgun (WGS) entry which is preliminary data.</text>
</comment>
<organism evidence="1 2">
    <name type="scientific">Persea americana</name>
    <name type="common">Avocado</name>
    <dbReference type="NCBI Taxonomy" id="3435"/>
    <lineage>
        <taxon>Eukaryota</taxon>
        <taxon>Viridiplantae</taxon>
        <taxon>Streptophyta</taxon>
        <taxon>Embryophyta</taxon>
        <taxon>Tracheophyta</taxon>
        <taxon>Spermatophyta</taxon>
        <taxon>Magnoliopsida</taxon>
        <taxon>Magnoliidae</taxon>
        <taxon>Laurales</taxon>
        <taxon>Lauraceae</taxon>
        <taxon>Persea</taxon>
    </lineage>
</organism>
<name>A0ACC2KDF7_PERAE</name>
<evidence type="ECO:0000313" key="1">
    <source>
        <dbReference type="EMBL" id="KAJ8619185.1"/>
    </source>
</evidence>
<gene>
    <name evidence="1" type="ORF">MRB53_015371</name>
</gene>
<dbReference type="EMBL" id="CM056812">
    <property type="protein sequence ID" value="KAJ8619185.1"/>
    <property type="molecule type" value="Genomic_DNA"/>
</dbReference>
<accession>A0ACC2KDF7</accession>
<evidence type="ECO:0000313" key="2">
    <source>
        <dbReference type="Proteomes" id="UP001234297"/>
    </source>
</evidence>
<protein>
    <submittedName>
        <fullName evidence="1">Uncharacterized protein</fullName>
    </submittedName>
</protein>
<reference evidence="1 2" key="1">
    <citation type="journal article" date="2022" name="Hortic Res">
        <title>A haplotype resolved chromosomal level avocado genome allows analysis of novel avocado genes.</title>
        <authorList>
            <person name="Nath O."/>
            <person name="Fletcher S.J."/>
            <person name="Hayward A."/>
            <person name="Shaw L.M."/>
            <person name="Masouleh A.K."/>
            <person name="Furtado A."/>
            <person name="Henry R.J."/>
            <person name="Mitter N."/>
        </authorList>
    </citation>
    <scope>NUCLEOTIDE SEQUENCE [LARGE SCALE GENOMIC DNA]</scope>
    <source>
        <strain evidence="2">cv. Hass</strain>
    </source>
</reference>
<keyword evidence="2" id="KW-1185">Reference proteome</keyword>
<proteinExistence type="predicted"/>